<protein>
    <submittedName>
        <fullName evidence="2">Uncharacterized protein</fullName>
    </submittedName>
</protein>
<feature type="region of interest" description="Disordered" evidence="1">
    <location>
        <begin position="40"/>
        <end position="75"/>
    </location>
</feature>
<gene>
    <name evidence="2" type="ORF">OBBRIDRAFT_830485</name>
</gene>
<accession>A0A8E2J6S7</accession>
<keyword evidence="3" id="KW-1185">Reference proteome</keyword>
<sequence length="238" mass="25802">MSLSIDDLVSSLSANHIGEEALQLAALHAQLAQTLFSQHSSSAQNVPRRGSAQPVNTPLTRTPSSSFSLEPGAHWPKSFEAMGTRQRRGTLSEEREPDIDEMDEDEKMVEDMLSSPPPSASAATLHFPPLSEHQPSTSQSSGYPYVHLRRFSASTAPDQFSPSCDLPSPNASIFTTTDPFYMAQAQATQNTPTSVFAQAGCPSAHSPFIAHQFQSSFHPMQTAEQHHFFAATAAAFSR</sequence>
<evidence type="ECO:0000256" key="1">
    <source>
        <dbReference type="SAM" id="MobiDB-lite"/>
    </source>
</evidence>
<dbReference type="EMBL" id="KV722333">
    <property type="protein sequence ID" value="OCH95885.1"/>
    <property type="molecule type" value="Genomic_DNA"/>
</dbReference>
<dbReference type="AlphaFoldDB" id="A0A8E2J6S7"/>
<dbReference type="OrthoDB" id="3262664at2759"/>
<proteinExistence type="predicted"/>
<feature type="compositionally biased region" description="Polar residues" evidence="1">
    <location>
        <begin position="53"/>
        <end position="68"/>
    </location>
</feature>
<evidence type="ECO:0000313" key="3">
    <source>
        <dbReference type="Proteomes" id="UP000250043"/>
    </source>
</evidence>
<dbReference type="Proteomes" id="UP000250043">
    <property type="component" value="Unassembled WGS sequence"/>
</dbReference>
<reference evidence="2 3" key="1">
    <citation type="submission" date="2016-07" db="EMBL/GenBank/DDBJ databases">
        <title>Draft genome of the white-rot fungus Obba rivulosa 3A-2.</title>
        <authorList>
            <consortium name="DOE Joint Genome Institute"/>
            <person name="Miettinen O."/>
            <person name="Riley R."/>
            <person name="Acob R."/>
            <person name="Barry K."/>
            <person name="Cullen D."/>
            <person name="De Vries R."/>
            <person name="Hainaut M."/>
            <person name="Hatakka A."/>
            <person name="Henrissat B."/>
            <person name="Hilden K."/>
            <person name="Kuo R."/>
            <person name="Labutti K."/>
            <person name="Lipzen A."/>
            <person name="Makela M.R."/>
            <person name="Sandor L."/>
            <person name="Spatafora J.W."/>
            <person name="Grigoriev I.V."/>
            <person name="Hibbett D.S."/>
        </authorList>
    </citation>
    <scope>NUCLEOTIDE SEQUENCE [LARGE SCALE GENOMIC DNA]</scope>
    <source>
        <strain evidence="2 3">3A-2</strain>
    </source>
</reference>
<name>A0A8E2J6S7_9APHY</name>
<evidence type="ECO:0000313" key="2">
    <source>
        <dbReference type="EMBL" id="OCH95885.1"/>
    </source>
</evidence>
<organism evidence="2 3">
    <name type="scientific">Obba rivulosa</name>
    <dbReference type="NCBI Taxonomy" id="1052685"/>
    <lineage>
        <taxon>Eukaryota</taxon>
        <taxon>Fungi</taxon>
        <taxon>Dikarya</taxon>
        <taxon>Basidiomycota</taxon>
        <taxon>Agaricomycotina</taxon>
        <taxon>Agaricomycetes</taxon>
        <taxon>Polyporales</taxon>
        <taxon>Gelatoporiaceae</taxon>
        <taxon>Obba</taxon>
    </lineage>
</organism>